<dbReference type="KEGG" id="mgg:MPLG2_0178"/>
<feature type="compositionally biased region" description="Basic residues" evidence="1">
    <location>
        <begin position="7"/>
        <end position="17"/>
    </location>
</feature>
<reference evidence="2 3" key="1">
    <citation type="submission" date="2018-02" db="EMBL/GenBank/DDBJ databases">
        <authorList>
            <person name="Cohen D.B."/>
            <person name="Kent A.D."/>
        </authorList>
    </citation>
    <scope>NUCLEOTIDE SEQUENCE [LARGE SCALE GENOMIC DNA]</scope>
    <source>
        <strain evidence="2">1</strain>
    </source>
</reference>
<dbReference type="Proteomes" id="UP000238164">
    <property type="component" value="Chromosome 1"/>
</dbReference>
<feature type="region of interest" description="Disordered" evidence="1">
    <location>
        <begin position="1"/>
        <end position="28"/>
    </location>
</feature>
<organism evidence="2 3">
    <name type="scientific">Micropruina glycogenica</name>
    <dbReference type="NCBI Taxonomy" id="75385"/>
    <lineage>
        <taxon>Bacteria</taxon>
        <taxon>Bacillati</taxon>
        <taxon>Actinomycetota</taxon>
        <taxon>Actinomycetes</taxon>
        <taxon>Propionibacteriales</taxon>
        <taxon>Nocardioidaceae</taxon>
        <taxon>Micropruina</taxon>
    </lineage>
</organism>
<evidence type="ECO:0000313" key="2">
    <source>
        <dbReference type="EMBL" id="SPD85214.1"/>
    </source>
</evidence>
<name>A0A2N9JCW0_9ACTN</name>
<protein>
    <submittedName>
        <fullName evidence="2">Uncharacterized protein</fullName>
    </submittedName>
</protein>
<dbReference type="AlphaFoldDB" id="A0A2N9JCW0"/>
<gene>
    <name evidence="2" type="ORF">MPLG2_0178</name>
</gene>
<evidence type="ECO:0000313" key="3">
    <source>
        <dbReference type="Proteomes" id="UP000238164"/>
    </source>
</evidence>
<accession>A0A2N9JCW0</accession>
<proteinExistence type="predicted"/>
<sequence>MPEQARVRAHRCRRPRRKAADFARAQPNGVCPKRLAGWRGPSQASQDSGSRDLSFALDALCHAGRPAEPLVELVESHRRSRQPRPK</sequence>
<dbReference type="EMBL" id="LT985188">
    <property type="protein sequence ID" value="SPD85214.1"/>
    <property type="molecule type" value="Genomic_DNA"/>
</dbReference>
<keyword evidence="3" id="KW-1185">Reference proteome</keyword>
<evidence type="ECO:0000256" key="1">
    <source>
        <dbReference type="SAM" id="MobiDB-lite"/>
    </source>
</evidence>